<protein>
    <recommendedName>
        <fullName evidence="8">Chloride channel protein</fullName>
    </recommendedName>
</protein>
<dbReference type="AlphaFoldDB" id="R7B296"/>
<dbReference type="InterPro" id="IPR050368">
    <property type="entry name" value="ClC-type_chloride_channel"/>
</dbReference>
<keyword evidence="2 5" id="KW-0812">Transmembrane</keyword>
<comment type="caution">
    <text evidence="6">The sequence shown here is derived from an EMBL/GenBank/DDBJ whole genome shotgun (WGS) entry which is preliminary data.</text>
</comment>
<proteinExistence type="predicted"/>
<feature type="transmembrane region" description="Helical" evidence="5">
    <location>
        <begin position="231"/>
        <end position="252"/>
    </location>
</feature>
<dbReference type="GO" id="GO:0016020">
    <property type="term" value="C:membrane"/>
    <property type="evidence" value="ECO:0007669"/>
    <property type="project" value="UniProtKB-SubCell"/>
</dbReference>
<dbReference type="EMBL" id="CBHH010000055">
    <property type="protein sequence ID" value="CDD58177.1"/>
    <property type="molecule type" value="Genomic_DNA"/>
</dbReference>
<dbReference type="Proteomes" id="UP000018141">
    <property type="component" value="Unassembled WGS sequence"/>
</dbReference>
<evidence type="ECO:0000256" key="1">
    <source>
        <dbReference type="ARBA" id="ARBA00004141"/>
    </source>
</evidence>
<feature type="transmembrane region" description="Helical" evidence="5">
    <location>
        <begin position="383"/>
        <end position="403"/>
    </location>
</feature>
<feature type="transmembrane region" description="Helical" evidence="5">
    <location>
        <begin position="27"/>
        <end position="49"/>
    </location>
</feature>
<accession>R7B296</accession>
<gene>
    <name evidence="6" type="ORF">BN656_01974</name>
</gene>
<keyword evidence="3 5" id="KW-1133">Transmembrane helix</keyword>
<feature type="transmembrane region" description="Helical" evidence="5">
    <location>
        <begin position="303"/>
        <end position="322"/>
    </location>
</feature>
<reference evidence="6" key="1">
    <citation type="submission" date="2012-11" db="EMBL/GenBank/DDBJ databases">
        <title>Dependencies among metagenomic species, viruses, plasmids and units of genetic variation.</title>
        <authorList>
            <person name="Nielsen H.B."/>
            <person name="Almeida M."/>
            <person name="Juncker A.S."/>
            <person name="Rasmussen S."/>
            <person name="Li J."/>
            <person name="Sunagawa S."/>
            <person name="Plichta D."/>
            <person name="Gautier L."/>
            <person name="Le Chatelier E."/>
            <person name="Peletier E."/>
            <person name="Bonde I."/>
            <person name="Nielsen T."/>
            <person name="Manichanh C."/>
            <person name="Arumugam M."/>
            <person name="Batto J."/>
            <person name="Santos M.B.Q.D."/>
            <person name="Blom N."/>
            <person name="Borruel N."/>
            <person name="Burgdorf K.S."/>
            <person name="Boumezbeur F."/>
            <person name="Casellas F."/>
            <person name="Dore J."/>
            <person name="Guarner F."/>
            <person name="Hansen T."/>
            <person name="Hildebrand F."/>
            <person name="Kaas R.S."/>
            <person name="Kennedy S."/>
            <person name="Kristiansen K."/>
            <person name="Kultima J.R."/>
            <person name="Leonard P."/>
            <person name="Levenez F."/>
            <person name="Lund O."/>
            <person name="Moumen B."/>
            <person name="Le Paslier D."/>
            <person name="Pons N."/>
            <person name="Pedersen O."/>
            <person name="Prifti E."/>
            <person name="Qin J."/>
            <person name="Raes J."/>
            <person name="Tap J."/>
            <person name="Tims S."/>
            <person name="Ussery D.W."/>
            <person name="Yamada T."/>
            <person name="MetaHit consortium"/>
            <person name="Renault P."/>
            <person name="Sicheritz-Ponten T."/>
            <person name="Bork P."/>
            <person name="Wang J."/>
            <person name="Brunak S."/>
            <person name="Ehrlich S.D."/>
        </authorList>
    </citation>
    <scope>NUCLEOTIDE SEQUENCE [LARGE SCALE GENOMIC DNA]</scope>
</reference>
<dbReference type="Gene3D" id="1.10.3080.10">
    <property type="entry name" value="Clc chloride channel"/>
    <property type="match status" value="1"/>
</dbReference>
<keyword evidence="4 5" id="KW-0472">Membrane</keyword>
<feature type="transmembrane region" description="Helical" evidence="5">
    <location>
        <begin position="101"/>
        <end position="120"/>
    </location>
</feature>
<evidence type="ECO:0000256" key="2">
    <source>
        <dbReference type="ARBA" id="ARBA00022692"/>
    </source>
</evidence>
<evidence type="ECO:0000313" key="6">
    <source>
        <dbReference type="EMBL" id="CDD58177.1"/>
    </source>
</evidence>
<dbReference type="GO" id="GO:0015108">
    <property type="term" value="F:chloride transmembrane transporter activity"/>
    <property type="evidence" value="ECO:0007669"/>
    <property type="project" value="InterPro"/>
</dbReference>
<evidence type="ECO:0008006" key="8">
    <source>
        <dbReference type="Google" id="ProtNLM"/>
    </source>
</evidence>
<sequence length="425" mass="45465">MDITKIKKQFKILLASFEHSAKILLKWLMCSVIIGLLIGLIGSLFYWAISAATTFRTEHAYIHFLLPLSGLLIIGLYQLLHSLKNSGTNLVIKAIQSNEEVPLKVSFLIIVSTFITHLFGGSAGREGAALQIGGSFGNYIGKKLKFDERDTKILIMCGMSACFSALFGTPMAAAVFSMEVVSVGLMHYAALVPCVLASLIAAGVAGFFNITPTAFTIGSIPAMTLSGGIKTIILAALFAAASILFCVTLHKNEEIFAKLFKNQYIRILVSGCIVVLLNTLLGTTDYMGAGGGVIARSFTGSEAWYVFLLKIILTALTLSGGFKGGEIVPSLFIGATLGSFLSSIFGLPPALCAACGMVAVFCGVTNCPITSLLMAVEMFGTGAVHYCILAIAISYLLSGYYSLYSSQKIVYSKYEPRYINRNAKQ</sequence>
<feature type="transmembrane region" description="Helical" evidence="5">
    <location>
        <begin position="188"/>
        <end position="211"/>
    </location>
</feature>
<dbReference type="PANTHER" id="PTHR43427">
    <property type="entry name" value="CHLORIDE CHANNEL PROTEIN CLC-E"/>
    <property type="match status" value="1"/>
</dbReference>
<evidence type="ECO:0000313" key="7">
    <source>
        <dbReference type="Proteomes" id="UP000018141"/>
    </source>
</evidence>
<evidence type="ECO:0000256" key="4">
    <source>
        <dbReference type="ARBA" id="ARBA00023136"/>
    </source>
</evidence>
<feature type="transmembrane region" description="Helical" evidence="5">
    <location>
        <begin position="331"/>
        <end position="351"/>
    </location>
</feature>
<feature type="transmembrane region" description="Helical" evidence="5">
    <location>
        <begin position="153"/>
        <end position="176"/>
    </location>
</feature>
<dbReference type="Pfam" id="PF00654">
    <property type="entry name" value="Voltage_CLC"/>
    <property type="match status" value="1"/>
</dbReference>
<dbReference type="InterPro" id="IPR014743">
    <property type="entry name" value="Cl-channel_core"/>
</dbReference>
<dbReference type="PANTHER" id="PTHR43427:SF12">
    <property type="entry name" value="CHLORIDE TRANSPORTER"/>
    <property type="match status" value="1"/>
</dbReference>
<feature type="transmembrane region" description="Helical" evidence="5">
    <location>
        <begin position="264"/>
        <end position="283"/>
    </location>
</feature>
<name>R7B296_9FIRM</name>
<evidence type="ECO:0000256" key="3">
    <source>
        <dbReference type="ARBA" id="ARBA00022989"/>
    </source>
</evidence>
<evidence type="ECO:0000256" key="5">
    <source>
        <dbReference type="SAM" id="Phobius"/>
    </source>
</evidence>
<dbReference type="SUPFAM" id="SSF81340">
    <property type="entry name" value="Clc chloride channel"/>
    <property type="match status" value="1"/>
</dbReference>
<organism evidence="6 7">
    <name type="scientific">Bacteroides pectinophilus CAG:437</name>
    <dbReference type="NCBI Taxonomy" id="1263051"/>
    <lineage>
        <taxon>Bacteria</taxon>
        <taxon>Bacillati</taxon>
        <taxon>Bacillota</taxon>
        <taxon>Clostridia</taxon>
        <taxon>Eubacteriales</taxon>
    </lineage>
</organism>
<dbReference type="InterPro" id="IPR001807">
    <property type="entry name" value="ClC"/>
</dbReference>
<feature type="transmembrane region" description="Helical" evidence="5">
    <location>
        <begin position="61"/>
        <end position="80"/>
    </location>
</feature>
<comment type="subcellular location">
    <subcellularLocation>
        <location evidence="1">Membrane</location>
        <topology evidence="1">Multi-pass membrane protein</topology>
    </subcellularLocation>
</comment>